<proteinExistence type="predicted"/>
<protein>
    <submittedName>
        <fullName evidence="2">Uncharacterized protein</fullName>
    </submittedName>
</protein>
<evidence type="ECO:0000313" key="1">
    <source>
        <dbReference type="Proteomes" id="UP000813463"/>
    </source>
</evidence>
<dbReference type="RefSeq" id="XP_056699683.1">
    <property type="nucleotide sequence ID" value="XM_056843705.1"/>
</dbReference>
<gene>
    <name evidence="2" type="primary">LOC110801004</name>
</gene>
<name>A0ABM3RVM5_SPIOL</name>
<dbReference type="Proteomes" id="UP000813463">
    <property type="component" value="Chromosome 4"/>
</dbReference>
<organism evidence="1 2">
    <name type="scientific">Spinacia oleracea</name>
    <name type="common">Spinach</name>
    <dbReference type="NCBI Taxonomy" id="3562"/>
    <lineage>
        <taxon>Eukaryota</taxon>
        <taxon>Viridiplantae</taxon>
        <taxon>Streptophyta</taxon>
        <taxon>Embryophyta</taxon>
        <taxon>Tracheophyta</taxon>
        <taxon>Spermatophyta</taxon>
        <taxon>Magnoliopsida</taxon>
        <taxon>eudicotyledons</taxon>
        <taxon>Gunneridae</taxon>
        <taxon>Pentapetalae</taxon>
        <taxon>Caryophyllales</taxon>
        <taxon>Chenopodiaceae</taxon>
        <taxon>Chenopodioideae</taxon>
        <taxon>Anserineae</taxon>
        <taxon>Spinacia</taxon>
    </lineage>
</organism>
<dbReference type="GeneID" id="110801004"/>
<keyword evidence="1" id="KW-1185">Reference proteome</keyword>
<reference evidence="2" key="2">
    <citation type="submission" date="2025-08" db="UniProtKB">
        <authorList>
            <consortium name="RefSeq"/>
        </authorList>
    </citation>
    <scope>IDENTIFICATION</scope>
    <source>
        <tissue evidence="2">Leaf</tissue>
    </source>
</reference>
<accession>A0ABM3RVM5</accession>
<sequence length="149" mass="16770">MAMYFLSLVSFHTSHPSLSIFNLKKGNWILTVSHREASVGGGMAGKVDKDTLFLCYDMVISLILEESFAAMEPASSRTLNKRPTRENMKEVAREVSFTAYKGFKTLKWSIGNSTCQILIVSHREATIEAEMKEKIEESMGNVLYLIIPQ</sequence>
<evidence type="ECO:0000313" key="2">
    <source>
        <dbReference type="RefSeq" id="XP_056699683.1"/>
    </source>
</evidence>
<reference evidence="1" key="1">
    <citation type="journal article" date="2021" name="Nat. Commun.">
        <title>Genomic analyses provide insights into spinach domestication and the genetic basis of agronomic traits.</title>
        <authorList>
            <person name="Cai X."/>
            <person name="Sun X."/>
            <person name="Xu C."/>
            <person name="Sun H."/>
            <person name="Wang X."/>
            <person name="Ge C."/>
            <person name="Zhang Z."/>
            <person name="Wang Q."/>
            <person name="Fei Z."/>
            <person name="Jiao C."/>
            <person name="Wang Q."/>
        </authorList>
    </citation>
    <scope>NUCLEOTIDE SEQUENCE [LARGE SCALE GENOMIC DNA]</scope>
    <source>
        <strain evidence="1">cv. Varoflay</strain>
    </source>
</reference>